<evidence type="ECO:0000313" key="2">
    <source>
        <dbReference type="Proteomes" id="UP000028703"/>
    </source>
</evidence>
<comment type="caution">
    <text evidence="1">The sequence shown here is derived from an EMBL/GenBank/DDBJ whole genome shotgun (WGS) entry which is preliminary data.</text>
</comment>
<dbReference type="EMBL" id="JPRO01000004">
    <property type="protein sequence ID" value="KFF08065.1"/>
    <property type="molecule type" value="Genomic_DNA"/>
</dbReference>
<protein>
    <submittedName>
        <fullName evidence="1">Uncharacterized protein</fullName>
    </submittedName>
</protein>
<sequence length="107" mass="12381">MYIFYHFILFLSVIILIKKRKPSFFLPKNGGSKGVSKSSGHFRKPFLNLFFQSVRSWACPWPPLKAATRVATFTAIFFAYKKGYPLPSLTRKTVLIRKFRSIGVFIN</sequence>
<proteinExistence type="predicted"/>
<accession>A0A085ZUF1</accession>
<keyword evidence="2" id="KW-1185">Reference proteome</keyword>
<gene>
    <name evidence="1" type="ORF">IX38_07885</name>
</gene>
<organism evidence="1 2">
    <name type="scientific">Chryseobacterium luteum</name>
    <dbReference type="NCBI Taxonomy" id="421531"/>
    <lineage>
        <taxon>Bacteria</taxon>
        <taxon>Pseudomonadati</taxon>
        <taxon>Bacteroidota</taxon>
        <taxon>Flavobacteriia</taxon>
        <taxon>Flavobacteriales</taxon>
        <taxon>Weeksellaceae</taxon>
        <taxon>Chryseobacterium group</taxon>
        <taxon>Chryseobacterium</taxon>
    </lineage>
</organism>
<reference evidence="1 2" key="1">
    <citation type="submission" date="2014-07" db="EMBL/GenBank/DDBJ databases">
        <title>Genome of Chryseobacterium luteum DSM 18605.</title>
        <authorList>
            <person name="Stropko S.J."/>
            <person name="Pipes S.E."/>
            <person name="Newman J.D."/>
        </authorList>
    </citation>
    <scope>NUCLEOTIDE SEQUENCE [LARGE SCALE GENOMIC DNA]</scope>
    <source>
        <strain evidence="1 2">DSM 18605</strain>
    </source>
</reference>
<name>A0A085ZUF1_9FLAO</name>
<dbReference type="AlphaFoldDB" id="A0A085ZUF1"/>
<evidence type="ECO:0000313" key="1">
    <source>
        <dbReference type="EMBL" id="KFF08065.1"/>
    </source>
</evidence>
<dbReference type="Proteomes" id="UP000028703">
    <property type="component" value="Unassembled WGS sequence"/>
</dbReference>